<name>A0A1Z5SA02_SORBI</name>
<dbReference type="Proteomes" id="UP000000768">
    <property type="component" value="Chromosome 1"/>
</dbReference>
<dbReference type="InParanoid" id="A0A1Z5SA02"/>
<reference evidence="4" key="2">
    <citation type="journal article" date="2018" name="Plant J.">
        <title>The Sorghum bicolor reference genome: improved assembly, gene annotations, a transcriptome atlas, and signatures of genome organization.</title>
        <authorList>
            <person name="McCormick R.F."/>
            <person name="Truong S.K."/>
            <person name="Sreedasyam A."/>
            <person name="Jenkins J."/>
            <person name="Shu S."/>
            <person name="Sims D."/>
            <person name="Kennedy M."/>
            <person name="Amirebrahimi M."/>
            <person name="Weers B.D."/>
            <person name="McKinley B."/>
            <person name="Mattison A."/>
            <person name="Morishige D.T."/>
            <person name="Grimwood J."/>
            <person name="Schmutz J."/>
            <person name="Mullet J.E."/>
        </authorList>
    </citation>
    <scope>NUCLEOTIDE SEQUENCE [LARGE SCALE GENOMIC DNA]</scope>
    <source>
        <strain evidence="4">cv. BTx623</strain>
    </source>
</reference>
<reference evidence="3 4" key="1">
    <citation type="journal article" date="2009" name="Nature">
        <title>The Sorghum bicolor genome and the diversification of grasses.</title>
        <authorList>
            <person name="Paterson A.H."/>
            <person name="Bowers J.E."/>
            <person name="Bruggmann R."/>
            <person name="Dubchak I."/>
            <person name="Grimwood J."/>
            <person name="Gundlach H."/>
            <person name="Haberer G."/>
            <person name="Hellsten U."/>
            <person name="Mitros T."/>
            <person name="Poliakov A."/>
            <person name="Schmutz J."/>
            <person name="Spannagl M."/>
            <person name="Tang H."/>
            <person name="Wang X."/>
            <person name="Wicker T."/>
            <person name="Bharti A.K."/>
            <person name="Chapman J."/>
            <person name="Feltus F.A."/>
            <person name="Gowik U."/>
            <person name="Grigoriev I.V."/>
            <person name="Lyons E."/>
            <person name="Maher C.A."/>
            <person name="Martis M."/>
            <person name="Narechania A."/>
            <person name="Otillar R.P."/>
            <person name="Penning B.W."/>
            <person name="Salamov A.A."/>
            <person name="Wang Y."/>
            <person name="Zhang L."/>
            <person name="Carpita N.C."/>
            <person name="Freeling M."/>
            <person name="Gingle A.R."/>
            <person name="Hash C.T."/>
            <person name="Keller B."/>
            <person name="Klein P."/>
            <person name="Kresovich S."/>
            <person name="McCann M.C."/>
            <person name="Ming R."/>
            <person name="Peterson D.G."/>
            <person name="Mehboob-ur-Rahman"/>
            <person name="Ware D."/>
            <person name="Westhoff P."/>
            <person name="Mayer K.F."/>
            <person name="Messing J."/>
            <person name="Rokhsar D.S."/>
        </authorList>
    </citation>
    <scope>NUCLEOTIDE SEQUENCE [LARGE SCALE GENOMIC DNA]</scope>
    <source>
        <strain evidence="4">cv. BTx623</strain>
    </source>
</reference>
<proteinExistence type="predicted"/>
<feature type="compositionally biased region" description="Basic residues" evidence="1">
    <location>
        <begin position="71"/>
        <end position="88"/>
    </location>
</feature>
<dbReference type="SUPFAM" id="SSF81383">
    <property type="entry name" value="F-box domain"/>
    <property type="match status" value="1"/>
</dbReference>
<dbReference type="PROSITE" id="PS50181">
    <property type="entry name" value="FBOX"/>
    <property type="match status" value="1"/>
</dbReference>
<dbReference type="PANTHER" id="PTHR34591:SF56">
    <property type="entry name" value="F-BOX DOMAIN-CONTAINING PROTEIN"/>
    <property type="match status" value="1"/>
</dbReference>
<dbReference type="Gramene" id="OQU92555">
    <property type="protein sequence ID" value="OQU92555"/>
    <property type="gene ID" value="SORBI_3001G362701"/>
</dbReference>
<keyword evidence="4" id="KW-1185">Reference proteome</keyword>
<accession>A0A1Z5SA02</accession>
<gene>
    <name evidence="3" type="ORF">SORBI_3001G362701</name>
</gene>
<dbReference type="InterPro" id="IPR001810">
    <property type="entry name" value="F-box_dom"/>
</dbReference>
<evidence type="ECO:0000313" key="3">
    <source>
        <dbReference type="EMBL" id="OQU92555.1"/>
    </source>
</evidence>
<dbReference type="eggNOG" id="ENOG502R3X8">
    <property type="taxonomic scope" value="Eukaryota"/>
</dbReference>
<dbReference type="OMA" id="HCAGINT"/>
<dbReference type="InterPro" id="IPR036047">
    <property type="entry name" value="F-box-like_dom_sf"/>
</dbReference>
<protein>
    <recommendedName>
        <fullName evidence="2">F-box domain-containing protein</fullName>
    </recommendedName>
</protein>
<dbReference type="SMART" id="SM00256">
    <property type="entry name" value="FBOX"/>
    <property type="match status" value="1"/>
</dbReference>
<feature type="domain" description="F-box" evidence="2">
    <location>
        <begin position="1"/>
        <end position="47"/>
    </location>
</feature>
<dbReference type="Pfam" id="PF00646">
    <property type="entry name" value="F-box"/>
    <property type="match status" value="1"/>
</dbReference>
<dbReference type="EMBL" id="CM000760">
    <property type="protein sequence ID" value="OQU92555.1"/>
    <property type="molecule type" value="Genomic_DNA"/>
</dbReference>
<organism evidence="3 4">
    <name type="scientific">Sorghum bicolor</name>
    <name type="common">Sorghum</name>
    <name type="synonym">Sorghum vulgare</name>
    <dbReference type="NCBI Taxonomy" id="4558"/>
    <lineage>
        <taxon>Eukaryota</taxon>
        <taxon>Viridiplantae</taxon>
        <taxon>Streptophyta</taxon>
        <taxon>Embryophyta</taxon>
        <taxon>Tracheophyta</taxon>
        <taxon>Spermatophyta</taxon>
        <taxon>Magnoliopsida</taxon>
        <taxon>Liliopsida</taxon>
        <taxon>Poales</taxon>
        <taxon>Poaceae</taxon>
        <taxon>PACMAD clade</taxon>
        <taxon>Panicoideae</taxon>
        <taxon>Andropogonodae</taxon>
        <taxon>Andropogoneae</taxon>
        <taxon>Sorghinae</taxon>
        <taxon>Sorghum</taxon>
    </lineage>
</organism>
<dbReference type="Gene3D" id="1.20.1280.50">
    <property type="match status" value="1"/>
</dbReference>
<feature type="region of interest" description="Disordered" evidence="1">
    <location>
        <begin position="68"/>
        <end position="88"/>
    </location>
</feature>
<evidence type="ECO:0000256" key="1">
    <source>
        <dbReference type="SAM" id="MobiDB-lite"/>
    </source>
</evidence>
<dbReference type="AlphaFoldDB" id="A0A1Z5SA02"/>
<evidence type="ECO:0000259" key="2">
    <source>
        <dbReference type="PROSITE" id="PS50181"/>
    </source>
</evidence>
<evidence type="ECO:0000313" key="4">
    <source>
        <dbReference type="Proteomes" id="UP000000768"/>
    </source>
</evidence>
<sequence length="326" mass="37943">MAFGRELPDDLTADVLRRLPPRNLAVSRCVCRWWRDLVDARRLLRADLLPRSVGGIFMHYCALYTPEQMGRRRRRRRKKKKKKKKNKAFHQGQIKCLVYDPTVSPHYEVFFIGSDQQQLKVLAFVYSSVTGRWEERLFVPEGGEGGRVVEEAIADTRLFLPEGRASVAAADIADAKVYWRGALYLPYQNGFMSDQQNGPWMLQEINYCKYQYRCYGNDKHKEVVEDKFEWNSDDDNVLSAEDTVDGHYTGSMSFLGFHPYKEIVYLKADLWRAVAYHWNTSKFQDLGNICPKEYHEISGRFAGIETSFVYTPCWMEGGFPEVEKKP</sequence>
<dbReference type="PANTHER" id="PTHR34591">
    <property type="entry name" value="OS03G0653100 PROTEIN-RELATED"/>
    <property type="match status" value="1"/>
</dbReference>